<sequence length="185" mass="20064">MEAALALADRLDDTAIPAVQNGLLSGQRGWEQHAGRYRDGLVWVGTSSISPRGASHVAPQPELVAPEMSDLVDFMHRDDLPVLVQDAVVDDLAAQISQAKEQLGSLRPQAAAWKVVPHLVAHPVVNAAFLTGRLGMNAVTAQRALVQLSDAGVLHERTGKQRNRIWQHDGILAVLDVFAQGIRRR</sequence>
<dbReference type="Gene3D" id="1.10.3290.10">
    <property type="entry name" value="Fido-like domain"/>
    <property type="match status" value="1"/>
</dbReference>
<name>A0A9D5YZY5_9CELL</name>
<evidence type="ECO:0000313" key="2">
    <source>
        <dbReference type="Proteomes" id="UP000822993"/>
    </source>
</evidence>
<protein>
    <recommendedName>
        <fullName evidence="3">Fic family protein</fullName>
    </recommendedName>
</protein>
<proteinExistence type="predicted"/>
<keyword evidence="2" id="KW-1185">Reference proteome</keyword>
<evidence type="ECO:0000313" key="1">
    <source>
        <dbReference type="EMBL" id="MBE7701635.1"/>
    </source>
</evidence>
<dbReference type="EMBL" id="JACSPN010000022">
    <property type="protein sequence ID" value="MBE7701635.1"/>
    <property type="molecule type" value="Genomic_DNA"/>
</dbReference>
<organism evidence="1 2">
    <name type="scientific">Oerskovia douganii</name>
    <dbReference type="NCBI Taxonomy" id="2762210"/>
    <lineage>
        <taxon>Bacteria</taxon>
        <taxon>Bacillati</taxon>
        <taxon>Actinomycetota</taxon>
        <taxon>Actinomycetes</taxon>
        <taxon>Micrococcales</taxon>
        <taxon>Cellulomonadaceae</taxon>
        <taxon>Oerskovia</taxon>
    </lineage>
</organism>
<gene>
    <name evidence="1" type="ORF">H9623_15185</name>
</gene>
<dbReference type="RefSeq" id="WP_193720866.1">
    <property type="nucleotide sequence ID" value="NZ_JACSPN010000022.1"/>
</dbReference>
<evidence type="ECO:0008006" key="3">
    <source>
        <dbReference type="Google" id="ProtNLM"/>
    </source>
</evidence>
<dbReference type="AlphaFoldDB" id="A0A9D5YZY5"/>
<dbReference type="Proteomes" id="UP000822993">
    <property type="component" value="Unassembled WGS sequence"/>
</dbReference>
<accession>A0A9D5YZY5</accession>
<dbReference type="InterPro" id="IPR036597">
    <property type="entry name" value="Fido-like_dom_sf"/>
</dbReference>
<comment type="caution">
    <text evidence="1">The sequence shown here is derived from an EMBL/GenBank/DDBJ whole genome shotgun (WGS) entry which is preliminary data.</text>
</comment>
<dbReference type="SUPFAM" id="SSF140931">
    <property type="entry name" value="Fic-like"/>
    <property type="match status" value="1"/>
</dbReference>
<reference evidence="1 2" key="1">
    <citation type="submission" date="2020-08" db="EMBL/GenBank/DDBJ databases">
        <title>A Genomic Blueprint of the Chicken Gut Microbiome.</title>
        <authorList>
            <person name="Gilroy R."/>
            <person name="Ravi A."/>
            <person name="Getino M."/>
            <person name="Pursley I."/>
            <person name="Horton D.L."/>
            <person name="Alikhan N.-F."/>
            <person name="Baker D."/>
            <person name="Gharbi K."/>
            <person name="Hall N."/>
            <person name="Watson M."/>
            <person name="Adriaenssens E.M."/>
            <person name="Foster-Nyarko E."/>
            <person name="Jarju S."/>
            <person name="Secka A."/>
            <person name="Antonio M."/>
            <person name="Oren A."/>
            <person name="Chaudhuri R."/>
            <person name="La Ragione R.M."/>
            <person name="Hildebrand F."/>
            <person name="Pallen M.J."/>
        </authorList>
    </citation>
    <scope>NUCLEOTIDE SEQUENCE [LARGE SCALE GENOMIC DNA]</scope>
    <source>
        <strain evidence="1 2">Sa1BUA8</strain>
    </source>
</reference>